<evidence type="ECO:0000313" key="2">
    <source>
        <dbReference type="EMBL" id="MSU00337.1"/>
    </source>
</evidence>
<dbReference type="SUPFAM" id="SSF55729">
    <property type="entry name" value="Acyl-CoA N-acyltransferases (Nat)"/>
    <property type="match status" value="1"/>
</dbReference>
<name>A0A6N7XRF8_9FIRM</name>
<dbReference type="AlphaFoldDB" id="A0A6N7XRF8"/>
<feature type="domain" description="N-acetyltransferase" evidence="1">
    <location>
        <begin position="2"/>
        <end position="153"/>
    </location>
</feature>
<protein>
    <submittedName>
        <fullName evidence="2">GNAT family N-acetyltransferase</fullName>
    </submittedName>
</protein>
<dbReference type="Pfam" id="PF00583">
    <property type="entry name" value="Acetyltransf_1"/>
    <property type="match status" value="1"/>
</dbReference>
<proteinExistence type="predicted"/>
<dbReference type="Proteomes" id="UP000469523">
    <property type="component" value="Unassembled WGS sequence"/>
</dbReference>
<dbReference type="GO" id="GO:0016747">
    <property type="term" value="F:acyltransferase activity, transferring groups other than amino-acyl groups"/>
    <property type="evidence" value="ECO:0007669"/>
    <property type="project" value="InterPro"/>
</dbReference>
<reference evidence="2 3" key="1">
    <citation type="submission" date="2019-09" db="EMBL/GenBank/DDBJ databases">
        <title>In-depth cultivation of the pig gut microbiome towards novel bacterial diversity and tailored functional studies.</title>
        <authorList>
            <person name="Wylensek D."/>
            <person name="Hitch T.C.A."/>
            <person name="Clavel T."/>
        </authorList>
    </citation>
    <scope>NUCLEOTIDE SEQUENCE [LARGE SCALE GENOMIC DNA]</scope>
    <source>
        <strain evidence="2 3">WCA3-693-APC-4?</strain>
    </source>
</reference>
<evidence type="ECO:0000313" key="3">
    <source>
        <dbReference type="Proteomes" id="UP000469523"/>
    </source>
</evidence>
<keyword evidence="3" id="KW-1185">Reference proteome</keyword>
<keyword evidence="2" id="KW-0808">Transferase</keyword>
<sequence length="153" mass="17644">METIRPGNISDRIDIEELIKVMIGDENPNEISKLVVDDFFTNSSYHVYVIEILNVIKGFGVIKFNPFEGGNGIAEFVWLGIDKDSKRAGLGSKLVQYLEQFSRENGIRKIYVKTSVTNKSAICFWIMQDYKFEARMLDFSLKSYDDYYLGKEL</sequence>
<accession>A0A6N7XRF8</accession>
<dbReference type="CDD" id="cd04301">
    <property type="entry name" value="NAT_SF"/>
    <property type="match status" value="1"/>
</dbReference>
<organism evidence="2 3">
    <name type="scientific">Tissierella pigra</name>
    <dbReference type="NCBI Taxonomy" id="2607614"/>
    <lineage>
        <taxon>Bacteria</taxon>
        <taxon>Bacillati</taxon>
        <taxon>Bacillota</taxon>
        <taxon>Tissierellia</taxon>
        <taxon>Tissierellales</taxon>
        <taxon>Tissierellaceae</taxon>
        <taxon>Tissierella</taxon>
    </lineage>
</organism>
<evidence type="ECO:0000259" key="1">
    <source>
        <dbReference type="PROSITE" id="PS51186"/>
    </source>
</evidence>
<dbReference type="PROSITE" id="PS51186">
    <property type="entry name" value="GNAT"/>
    <property type="match status" value="1"/>
</dbReference>
<gene>
    <name evidence="2" type="ORF">FYJ83_02510</name>
</gene>
<dbReference type="Gene3D" id="3.40.630.30">
    <property type="match status" value="1"/>
</dbReference>
<dbReference type="InterPro" id="IPR016181">
    <property type="entry name" value="Acyl_CoA_acyltransferase"/>
</dbReference>
<comment type="caution">
    <text evidence="2">The sequence shown here is derived from an EMBL/GenBank/DDBJ whole genome shotgun (WGS) entry which is preliminary data.</text>
</comment>
<dbReference type="EMBL" id="VUNQ01000003">
    <property type="protein sequence ID" value="MSU00337.1"/>
    <property type="molecule type" value="Genomic_DNA"/>
</dbReference>
<dbReference type="InterPro" id="IPR000182">
    <property type="entry name" value="GNAT_dom"/>
</dbReference>